<dbReference type="PANTHER" id="PTHR45181:SF4">
    <property type="entry name" value="HEAT SHOCK PROTEIN DNAJ WITH TETRATRICOPEPTIDE REPEAT-CONTAINING PROTEIN"/>
    <property type="match status" value="1"/>
</dbReference>
<feature type="region of interest" description="Disordered" evidence="1">
    <location>
        <begin position="259"/>
        <end position="302"/>
    </location>
</feature>
<comment type="caution">
    <text evidence="3">The sequence shown here is derived from an EMBL/GenBank/DDBJ whole genome shotgun (WGS) entry which is preliminary data.</text>
</comment>
<dbReference type="CDD" id="cd06257">
    <property type="entry name" value="DnaJ"/>
    <property type="match status" value="1"/>
</dbReference>
<feature type="domain" description="J" evidence="2">
    <location>
        <begin position="167"/>
        <end position="252"/>
    </location>
</feature>
<dbReference type="InterPro" id="IPR018253">
    <property type="entry name" value="DnaJ_domain_CS"/>
</dbReference>
<dbReference type="PROSITE" id="PS00636">
    <property type="entry name" value="DNAJ_1"/>
    <property type="match status" value="1"/>
</dbReference>
<dbReference type="GO" id="GO:0005783">
    <property type="term" value="C:endoplasmic reticulum"/>
    <property type="evidence" value="ECO:0007669"/>
    <property type="project" value="UniProtKB-ARBA"/>
</dbReference>
<dbReference type="PANTHER" id="PTHR45181">
    <property type="entry name" value="HEAT SHOCK PROTEIN DNAJ WITH TETRATRICOPEPTIDE REPEAT-CONTAINING PROTEIN"/>
    <property type="match status" value="1"/>
</dbReference>
<dbReference type="InterPro" id="IPR011990">
    <property type="entry name" value="TPR-like_helical_dom_sf"/>
</dbReference>
<dbReference type="Pfam" id="PF00226">
    <property type="entry name" value="DnaJ"/>
    <property type="match status" value="1"/>
</dbReference>
<dbReference type="PROSITE" id="PS50076">
    <property type="entry name" value="DNAJ_2"/>
    <property type="match status" value="1"/>
</dbReference>
<dbReference type="EMBL" id="JAUUTY010000001">
    <property type="protein sequence ID" value="KAK1697068.1"/>
    <property type="molecule type" value="Genomic_DNA"/>
</dbReference>
<dbReference type="AlphaFoldDB" id="A0AAD8X4W4"/>
<evidence type="ECO:0000313" key="4">
    <source>
        <dbReference type="Proteomes" id="UP001231189"/>
    </source>
</evidence>
<dbReference type="PRINTS" id="PR00625">
    <property type="entry name" value="JDOMAIN"/>
</dbReference>
<dbReference type="InterPro" id="IPR019734">
    <property type="entry name" value="TPR_rpt"/>
</dbReference>
<dbReference type="Gene3D" id="1.10.287.110">
    <property type="entry name" value="DnaJ domain"/>
    <property type="match status" value="1"/>
</dbReference>
<gene>
    <name evidence="3" type="ORF">QYE76_013765</name>
</gene>
<sequence length="313" mass="35413">MMTCSDGSASRKCFSSLSTSIRQLLSFKAAGNESFQARRYSEAVEQYSSALACNSESRPFSAVCFCNRAAAYQALGQLTDAIADCSLAMVLDANYPKAISRRATLYEMIRDYGQSANDLRKLISLLQKQANKPGASPKVVNKHSDLKQARARLLSVEDEARKDTPLNFYLILGVEPSCSPPDIKKAYRKAALRHHPDKATQLLVRNENTDDGFWRDIAKEVYSDADHLFKTIGEAYNILSDPGKREEYDIEENLRNAGRRAFKGRNTPRSPEQHYRKQYDRGFSPRQWQSAGQSNNGAPRSRWSGYEYTDDYW</sequence>
<proteinExistence type="predicted"/>
<dbReference type="Proteomes" id="UP001231189">
    <property type="component" value="Unassembled WGS sequence"/>
</dbReference>
<reference evidence="3" key="1">
    <citation type="submission" date="2023-07" db="EMBL/GenBank/DDBJ databases">
        <title>A chromosome-level genome assembly of Lolium multiflorum.</title>
        <authorList>
            <person name="Chen Y."/>
            <person name="Copetti D."/>
            <person name="Kolliker R."/>
            <person name="Studer B."/>
        </authorList>
    </citation>
    <scope>NUCLEOTIDE SEQUENCE</scope>
    <source>
        <strain evidence="3">02402/16</strain>
        <tissue evidence="3">Leaf</tissue>
    </source>
</reference>
<accession>A0AAD8X4W4</accession>
<protein>
    <recommendedName>
        <fullName evidence="2">J domain-containing protein</fullName>
    </recommendedName>
</protein>
<evidence type="ECO:0000256" key="1">
    <source>
        <dbReference type="SAM" id="MobiDB-lite"/>
    </source>
</evidence>
<organism evidence="3 4">
    <name type="scientific">Lolium multiflorum</name>
    <name type="common">Italian ryegrass</name>
    <name type="synonym">Lolium perenne subsp. multiflorum</name>
    <dbReference type="NCBI Taxonomy" id="4521"/>
    <lineage>
        <taxon>Eukaryota</taxon>
        <taxon>Viridiplantae</taxon>
        <taxon>Streptophyta</taxon>
        <taxon>Embryophyta</taxon>
        <taxon>Tracheophyta</taxon>
        <taxon>Spermatophyta</taxon>
        <taxon>Magnoliopsida</taxon>
        <taxon>Liliopsida</taxon>
        <taxon>Poales</taxon>
        <taxon>Poaceae</taxon>
        <taxon>BOP clade</taxon>
        <taxon>Pooideae</taxon>
        <taxon>Poodae</taxon>
        <taxon>Poeae</taxon>
        <taxon>Poeae Chloroplast Group 2 (Poeae type)</taxon>
        <taxon>Loliodinae</taxon>
        <taxon>Loliinae</taxon>
        <taxon>Lolium</taxon>
    </lineage>
</organism>
<feature type="compositionally biased region" description="Polar residues" evidence="1">
    <location>
        <begin position="286"/>
        <end position="298"/>
    </location>
</feature>
<dbReference type="InterPro" id="IPR036869">
    <property type="entry name" value="J_dom_sf"/>
</dbReference>
<dbReference type="SMART" id="SM00028">
    <property type="entry name" value="TPR"/>
    <property type="match status" value="3"/>
</dbReference>
<dbReference type="SMART" id="SM00271">
    <property type="entry name" value="DnaJ"/>
    <property type="match status" value="1"/>
</dbReference>
<evidence type="ECO:0000259" key="2">
    <source>
        <dbReference type="PROSITE" id="PS50076"/>
    </source>
</evidence>
<evidence type="ECO:0000313" key="3">
    <source>
        <dbReference type="EMBL" id="KAK1697068.1"/>
    </source>
</evidence>
<dbReference type="InterPro" id="IPR001623">
    <property type="entry name" value="DnaJ_domain"/>
</dbReference>
<name>A0AAD8X4W4_LOLMU</name>
<dbReference type="SUPFAM" id="SSF46565">
    <property type="entry name" value="Chaperone J-domain"/>
    <property type="match status" value="1"/>
</dbReference>
<dbReference type="Gene3D" id="1.25.40.10">
    <property type="entry name" value="Tetratricopeptide repeat domain"/>
    <property type="match status" value="1"/>
</dbReference>
<dbReference type="SUPFAM" id="SSF48452">
    <property type="entry name" value="TPR-like"/>
    <property type="match status" value="1"/>
</dbReference>
<keyword evidence="4" id="KW-1185">Reference proteome</keyword>
<feature type="compositionally biased region" description="Basic and acidic residues" evidence="1">
    <location>
        <begin position="271"/>
        <end position="280"/>
    </location>
</feature>